<dbReference type="EMBL" id="ML993604">
    <property type="protein sequence ID" value="KAF2164272.1"/>
    <property type="molecule type" value="Genomic_DNA"/>
</dbReference>
<dbReference type="GeneID" id="54566599"/>
<keyword evidence="2" id="KW-1185">Reference proteome</keyword>
<dbReference type="RefSeq" id="XP_033665161.1">
    <property type="nucleotide sequence ID" value="XM_033813327.1"/>
</dbReference>
<evidence type="ECO:0000313" key="2">
    <source>
        <dbReference type="Proteomes" id="UP000799537"/>
    </source>
</evidence>
<reference evidence="1" key="1">
    <citation type="journal article" date="2020" name="Stud. Mycol.">
        <title>101 Dothideomycetes genomes: a test case for predicting lifestyles and emergence of pathogens.</title>
        <authorList>
            <person name="Haridas S."/>
            <person name="Albert R."/>
            <person name="Binder M."/>
            <person name="Bloem J."/>
            <person name="Labutti K."/>
            <person name="Salamov A."/>
            <person name="Andreopoulos B."/>
            <person name="Baker S."/>
            <person name="Barry K."/>
            <person name="Bills G."/>
            <person name="Bluhm B."/>
            <person name="Cannon C."/>
            <person name="Castanera R."/>
            <person name="Culley D."/>
            <person name="Daum C."/>
            <person name="Ezra D."/>
            <person name="Gonzalez J."/>
            <person name="Henrissat B."/>
            <person name="Kuo A."/>
            <person name="Liang C."/>
            <person name="Lipzen A."/>
            <person name="Lutzoni F."/>
            <person name="Magnuson J."/>
            <person name="Mondo S."/>
            <person name="Nolan M."/>
            <person name="Ohm R."/>
            <person name="Pangilinan J."/>
            <person name="Park H.-J."/>
            <person name="Ramirez L."/>
            <person name="Alfaro M."/>
            <person name="Sun H."/>
            <person name="Tritt A."/>
            <person name="Yoshinaga Y."/>
            <person name="Zwiers L.-H."/>
            <person name="Turgeon B."/>
            <person name="Goodwin S."/>
            <person name="Spatafora J."/>
            <person name="Crous P."/>
            <person name="Grigoriev I."/>
        </authorList>
    </citation>
    <scope>NUCLEOTIDE SEQUENCE</scope>
    <source>
        <strain evidence="1">ATCC 36951</strain>
    </source>
</reference>
<protein>
    <submittedName>
        <fullName evidence="1">Uncharacterized protein</fullName>
    </submittedName>
</protein>
<organism evidence="1 2">
    <name type="scientific">Zasmidium cellare ATCC 36951</name>
    <dbReference type="NCBI Taxonomy" id="1080233"/>
    <lineage>
        <taxon>Eukaryota</taxon>
        <taxon>Fungi</taxon>
        <taxon>Dikarya</taxon>
        <taxon>Ascomycota</taxon>
        <taxon>Pezizomycotina</taxon>
        <taxon>Dothideomycetes</taxon>
        <taxon>Dothideomycetidae</taxon>
        <taxon>Mycosphaerellales</taxon>
        <taxon>Mycosphaerellaceae</taxon>
        <taxon>Zasmidium</taxon>
    </lineage>
</organism>
<evidence type="ECO:0000313" key="1">
    <source>
        <dbReference type="EMBL" id="KAF2164272.1"/>
    </source>
</evidence>
<accession>A0A6A6CEC2</accession>
<dbReference type="AlphaFoldDB" id="A0A6A6CEC2"/>
<name>A0A6A6CEC2_ZASCE</name>
<gene>
    <name evidence="1" type="ORF">M409DRAFT_56559</name>
</gene>
<dbReference type="Proteomes" id="UP000799537">
    <property type="component" value="Unassembled WGS sequence"/>
</dbReference>
<proteinExistence type="predicted"/>
<sequence length="493" mass="55689">MASANAALSDIHEVRISRKASLTSKLMRTQRFHILRDEIEKAMGNMFNRYPHHLVQLQSELVQLCEQLLSSWLGPSTGQDEVETAAWSSSDAALGTAPYRERDLPSCFQDRPRSTNTGRLSMSQIDEVHARNTRASTIDNSQDTRRILIPTPVMTEHMPLSTSLDAISGFAADDHLNDSLSSGQLSRLPSYTISPVVIREQIKTMVLPHQISCWSLLLRLFYATGSPEAFLQLRDACHFTRRMPGSTAPQPSDDVAATVKALDDLDSTSFITSVLRRYHLVRLVEHRNRLFENHQSQHNAETVRQFKYGHSKVKQLRPREGQKKAASATLRDLMVGAYPHLHDASNQPLHNLSGQYDKSYATLKRRLGYGKSWHTLAQKFSIGILCLVPVAGEFSIYNHQIEKMPNEAFQTLLSLLLDHRGSFLLMSSQMLSLHIFDILLRRDLRQWYPLENFSDQITFNEGYDSFGLVIGCTNKAAEHPRGNEGDGEALHVE</sequence>
<dbReference type="OrthoDB" id="3945308at2759"/>